<evidence type="ECO:0000313" key="1">
    <source>
        <dbReference type="EMBL" id="DAD89803.1"/>
    </source>
</evidence>
<dbReference type="Gene3D" id="1.10.10.10">
    <property type="entry name" value="Winged helix-like DNA-binding domain superfamily/Winged helix DNA-binding domain"/>
    <property type="match status" value="1"/>
</dbReference>
<protein>
    <submittedName>
        <fullName evidence="1">Helix-turn-helix domain protein</fullName>
    </submittedName>
</protein>
<dbReference type="InterPro" id="IPR036388">
    <property type="entry name" value="WH-like_DNA-bd_sf"/>
</dbReference>
<reference evidence="1" key="1">
    <citation type="journal article" date="2021" name="Proc. Natl. Acad. Sci. U.S.A.">
        <title>A Catalog of Tens of Thousands of Viruses from Human Metagenomes Reveals Hidden Associations with Chronic Diseases.</title>
        <authorList>
            <person name="Tisza M.J."/>
            <person name="Buck C.B."/>
        </authorList>
    </citation>
    <scope>NUCLEOTIDE SEQUENCE</scope>
    <source>
        <strain evidence="1">Ctsip2</strain>
    </source>
</reference>
<dbReference type="SUPFAM" id="SSF46785">
    <property type="entry name" value="Winged helix' DNA-binding domain"/>
    <property type="match status" value="1"/>
</dbReference>
<dbReference type="InterPro" id="IPR036390">
    <property type="entry name" value="WH_DNA-bd_sf"/>
</dbReference>
<name>A0A8S5N6P0_9CAUD</name>
<dbReference type="EMBL" id="BK015070">
    <property type="protein sequence ID" value="DAD89803.1"/>
    <property type="molecule type" value="Genomic_DNA"/>
</dbReference>
<dbReference type="Pfam" id="PF13730">
    <property type="entry name" value="HTH_36"/>
    <property type="match status" value="1"/>
</dbReference>
<accession>A0A8S5N6P0</accession>
<sequence>MKRMSMAQKHAPHGFTQFELTNYLLNNLSQFNITPTAKLVLLELSAHYNPNNPDMFPKQKTLANKIGVSERSVVRAVQELFKAGLIIIECKYTNRYKFTSRIVEQQPLYQKNFCADNLSQDLSKNVTKQSDNLTQHEQTKEPIKKPLSIGDYSKLKQYAEQRGAKNLQAYVNALIKNGNAQTILKEINAGERKSKESEKETQNFIHQSIEDAKTAVPPSKLWFELKQKTMRKIEEQRKNIHL</sequence>
<organism evidence="1">
    <name type="scientific">Myoviridae sp. ctsip2</name>
    <dbReference type="NCBI Taxonomy" id="2826705"/>
    <lineage>
        <taxon>Viruses</taxon>
        <taxon>Duplodnaviria</taxon>
        <taxon>Heunggongvirae</taxon>
        <taxon>Uroviricota</taxon>
        <taxon>Caudoviricetes</taxon>
    </lineage>
</organism>
<proteinExistence type="predicted"/>